<keyword evidence="1" id="KW-0472">Membrane</keyword>
<sequence length="461" mass="53666">MLKKLILLFVGYSLSYYYYYLMQRITKVLTLEELNDKVLIKAYIEDSFKARRTQKDKKLYKNINLIFGKYPEIIKQIISNIQTLGYYKDYFHILKHSQNARLDTYLYNIITKKLRDDLKNLELGKDISTLGKYLPREGFGADKKRNFIDTFNELFFFKNEDQFVTKWLCRKVPFGKINDKFSARRLYRKMKTELNEKIGTIESRLCTKTLDKIEYEKVAPRALKKYTPKLLASEITKVNFEAFILGKLLSMTLDELMKEIIRGNRGPEMIENVWSKNNFCKTYSLDKIISDSVCIIDLSKDIYETNSAYFAVGIALLVDQHSKVEKNVIIGSETIELQGSIVEKTAHILRHVGPCNIDIQSVSNRASNVIVVTPKQINAQDFANITHIKTLEHGFHIFPPNAAPITRHVVHVNKEIVKRNIKFLTNNSHELLDKRSPIIFIFCVVMLLSILHLINRFNIVL</sequence>
<evidence type="ECO:0000256" key="1">
    <source>
        <dbReference type="SAM" id="Phobius"/>
    </source>
</evidence>
<feature type="transmembrane region" description="Helical" evidence="1">
    <location>
        <begin position="436"/>
        <end position="454"/>
    </location>
</feature>
<keyword evidence="1" id="KW-1133">Transmembrane helix</keyword>
<protein>
    <submittedName>
        <fullName evidence="2">Uncharacterized protein</fullName>
    </submittedName>
</protein>
<dbReference type="EMBL" id="MN739352">
    <property type="protein sequence ID" value="QHT00005.1"/>
    <property type="molecule type" value="Genomic_DNA"/>
</dbReference>
<name>A0A6C0C8C9_9ZZZZ</name>
<evidence type="ECO:0000313" key="2">
    <source>
        <dbReference type="EMBL" id="QHT00005.1"/>
    </source>
</evidence>
<organism evidence="2">
    <name type="scientific">viral metagenome</name>
    <dbReference type="NCBI Taxonomy" id="1070528"/>
    <lineage>
        <taxon>unclassified sequences</taxon>
        <taxon>metagenomes</taxon>
        <taxon>organismal metagenomes</taxon>
    </lineage>
</organism>
<proteinExistence type="predicted"/>
<keyword evidence="1" id="KW-0812">Transmembrane</keyword>
<accession>A0A6C0C8C9</accession>
<dbReference type="AlphaFoldDB" id="A0A6C0C8C9"/>
<reference evidence="2" key="1">
    <citation type="journal article" date="2020" name="Nature">
        <title>Giant virus diversity and host interactions through global metagenomics.</title>
        <authorList>
            <person name="Schulz F."/>
            <person name="Roux S."/>
            <person name="Paez-Espino D."/>
            <person name="Jungbluth S."/>
            <person name="Walsh D.A."/>
            <person name="Denef V.J."/>
            <person name="McMahon K.D."/>
            <person name="Konstantinidis K.T."/>
            <person name="Eloe-Fadrosh E.A."/>
            <person name="Kyrpides N.C."/>
            <person name="Woyke T."/>
        </authorList>
    </citation>
    <scope>NUCLEOTIDE SEQUENCE</scope>
    <source>
        <strain evidence="2">GVMAG-M-3300020192-26</strain>
    </source>
</reference>